<dbReference type="InterPro" id="IPR042101">
    <property type="entry name" value="SRP54_N_sf"/>
</dbReference>
<evidence type="ECO:0000313" key="12">
    <source>
        <dbReference type="Proteomes" id="UP000274131"/>
    </source>
</evidence>
<dbReference type="SMART" id="SM00962">
    <property type="entry name" value="SRP54"/>
    <property type="match status" value="1"/>
</dbReference>
<evidence type="ECO:0000256" key="6">
    <source>
        <dbReference type="ARBA" id="ARBA00023136"/>
    </source>
</evidence>
<comment type="subcellular location">
    <subcellularLocation>
        <location evidence="1">Endoplasmic reticulum membrane</location>
        <topology evidence="1">Peripheral membrane protein</topology>
        <orientation evidence="1">Cytoplasmic side</orientation>
    </subcellularLocation>
</comment>
<dbReference type="InterPro" id="IPR007222">
    <property type="entry name" value="Sig_recog_particle_rcpt_asu_N"/>
</dbReference>
<evidence type="ECO:0000256" key="3">
    <source>
        <dbReference type="ARBA" id="ARBA00022741"/>
    </source>
</evidence>
<proteinExistence type="inferred from homology"/>
<evidence type="ECO:0000256" key="8">
    <source>
        <dbReference type="SAM" id="MobiDB-lite"/>
    </source>
</evidence>
<name>A0A0N4V4A2_ENTVE</name>
<dbReference type="EMBL" id="UXUI01007911">
    <property type="protein sequence ID" value="VDD89878.1"/>
    <property type="molecule type" value="Genomic_DNA"/>
</dbReference>
<keyword evidence="5" id="KW-0342">GTP-binding</keyword>
<evidence type="ECO:0000256" key="7">
    <source>
        <dbReference type="ARBA" id="ARBA00023170"/>
    </source>
</evidence>
<dbReference type="GO" id="GO:0005785">
    <property type="term" value="C:signal recognition particle receptor complex"/>
    <property type="evidence" value="ECO:0007669"/>
    <property type="project" value="InterPro"/>
</dbReference>
<evidence type="ECO:0000313" key="11">
    <source>
        <dbReference type="EMBL" id="VDD89878.1"/>
    </source>
</evidence>
<dbReference type="SMART" id="SM00382">
    <property type="entry name" value="AAA"/>
    <property type="match status" value="1"/>
</dbReference>
<comment type="similarity">
    <text evidence="2">Belongs to the GTP-binding SRP family.</text>
</comment>
<dbReference type="InterPro" id="IPR011012">
    <property type="entry name" value="Longin-like_dom_sf"/>
</dbReference>
<dbReference type="GO" id="GO:0006886">
    <property type="term" value="P:intracellular protein transport"/>
    <property type="evidence" value="ECO:0007669"/>
    <property type="project" value="InterPro"/>
</dbReference>
<evidence type="ECO:0000256" key="9">
    <source>
        <dbReference type="SAM" id="Phobius"/>
    </source>
</evidence>
<organism evidence="13">
    <name type="scientific">Enterobius vermicularis</name>
    <name type="common">Human pinworm</name>
    <dbReference type="NCBI Taxonomy" id="51028"/>
    <lineage>
        <taxon>Eukaryota</taxon>
        <taxon>Metazoa</taxon>
        <taxon>Ecdysozoa</taxon>
        <taxon>Nematoda</taxon>
        <taxon>Chromadorea</taxon>
        <taxon>Rhabditida</taxon>
        <taxon>Spirurina</taxon>
        <taxon>Oxyuridomorpha</taxon>
        <taxon>Oxyuroidea</taxon>
        <taxon>Oxyuridae</taxon>
        <taxon>Enterobius</taxon>
    </lineage>
</organism>
<dbReference type="FunFam" id="3.40.50.300:FF:000188">
    <property type="entry name" value="signal recognition particle receptor subunit alpha"/>
    <property type="match status" value="1"/>
</dbReference>
<evidence type="ECO:0000313" key="13">
    <source>
        <dbReference type="WBParaSite" id="EVEC_0000494501-mRNA-1"/>
    </source>
</evidence>
<dbReference type="Gene3D" id="3.30.450.60">
    <property type="match status" value="1"/>
</dbReference>
<dbReference type="InterPro" id="IPR000897">
    <property type="entry name" value="SRP54_GTPase_dom"/>
</dbReference>
<dbReference type="SMART" id="SM00963">
    <property type="entry name" value="SRP54_N"/>
    <property type="match status" value="1"/>
</dbReference>
<dbReference type="InterPro" id="IPR027417">
    <property type="entry name" value="P-loop_NTPase"/>
</dbReference>
<dbReference type="InterPro" id="IPR013822">
    <property type="entry name" value="Signal_recog_particl_SRP54_hlx"/>
</dbReference>
<keyword evidence="4" id="KW-0256">Endoplasmic reticulum</keyword>
<feature type="region of interest" description="Disordered" evidence="8">
    <location>
        <begin position="179"/>
        <end position="213"/>
    </location>
</feature>
<dbReference type="InterPro" id="IPR003593">
    <property type="entry name" value="AAA+_ATPase"/>
</dbReference>
<keyword evidence="9" id="KW-1133">Transmembrane helix</keyword>
<evidence type="ECO:0000256" key="1">
    <source>
        <dbReference type="ARBA" id="ARBA00004397"/>
    </source>
</evidence>
<dbReference type="GO" id="GO:0005047">
    <property type="term" value="F:signal recognition particle binding"/>
    <property type="evidence" value="ECO:0007669"/>
    <property type="project" value="InterPro"/>
</dbReference>
<dbReference type="SUPFAM" id="SSF47364">
    <property type="entry name" value="Domain of the SRP/SRP receptor G-proteins"/>
    <property type="match status" value="1"/>
</dbReference>
<feature type="compositionally biased region" description="Basic and acidic residues" evidence="8">
    <location>
        <begin position="240"/>
        <end position="249"/>
    </location>
</feature>
<dbReference type="Pfam" id="PF00448">
    <property type="entry name" value="SRP54"/>
    <property type="match status" value="1"/>
</dbReference>
<keyword evidence="9" id="KW-0812">Transmembrane</keyword>
<gene>
    <name evidence="11" type="ORF">EVEC_LOCUS4629</name>
</gene>
<evidence type="ECO:0000259" key="10">
    <source>
        <dbReference type="PROSITE" id="PS00300"/>
    </source>
</evidence>
<reference evidence="13" key="1">
    <citation type="submission" date="2017-02" db="UniProtKB">
        <authorList>
            <consortium name="WormBaseParasite"/>
        </authorList>
    </citation>
    <scope>IDENTIFICATION</scope>
</reference>
<dbReference type="Proteomes" id="UP000274131">
    <property type="component" value="Unassembled WGS sequence"/>
</dbReference>
<reference evidence="11 12" key="2">
    <citation type="submission" date="2018-10" db="EMBL/GenBank/DDBJ databases">
        <authorList>
            <consortium name="Pathogen Informatics"/>
        </authorList>
    </citation>
    <scope>NUCLEOTIDE SEQUENCE [LARGE SCALE GENOMIC DNA]</scope>
</reference>
<dbReference type="WBParaSite" id="EVEC_0000494501-mRNA-1">
    <property type="protein sequence ID" value="EVEC_0000494501-mRNA-1"/>
    <property type="gene ID" value="EVEC_0000494501"/>
</dbReference>
<sequence length="683" mass="75842">MANLDAFSDSASQFVRLPRCRPKHSTSAPLISIIIMIDLFTIVGKGGLVLWYFQQSGQMFADSINELIREERSSGNMFKHNNVTIKYKLDNEFELIFLVVYQSAIQLSFTDQLLTDVQRRFRDMYKNVLLDNKTLYTGGYKIFKQFTDSFQKIYLEAQAANVSKPAKVMRTFEESEKSKKTVASMIERPSDRAQKANKEKDGGSKAKQVPEKAAAKEVIVNKVETERKTAEPVLVPPKSPKSDHDDEEMRKRRAEFFKKKGGTSKKHFALTGEVEKHGVAEVKKGKQARVWGLSGNVSAADAAVLDYSKIGGSGDDVAQTETEDARFVEDQRRFVGHLKGELPGLDEEDSEEELEEDEEEMVVADSQKGGGWFSAFKSLVGNKKLTMEDIQPVVDKMRETLIAKNVAAEPAEKLCQSVASKLEGKVVGTFNRVTNIVKEAFRESLVQLLTPKRRVDILRDVMEAKREGRPYVIVFCGVNGVGKSTNLAKITFWLNENGHRVLIAAGDTFRAGAVEQLRTHTKHLNALHPNHVQLYEQGYGKDPAGLAAAAVSIAVERQIDVVLVDTAGRMQDNEPLMRSLAKLIRVNEPDLVLFVGEALVGNEAVDQLVKFNQALADHAAMNADARLIDGIVLTKFDTIDDKVGAAVSMTYITGQPIVFVGTGQTYKDLKNLNSSAVFTLEKL</sequence>
<dbReference type="GO" id="GO:0003924">
    <property type="term" value="F:GTPase activity"/>
    <property type="evidence" value="ECO:0007669"/>
    <property type="project" value="InterPro"/>
</dbReference>
<feature type="domain" description="SRP54-type proteins GTP-binding" evidence="10">
    <location>
        <begin position="656"/>
        <end position="669"/>
    </location>
</feature>
<dbReference type="OrthoDB" id="1727884at2759"/>
<dbReference type="Pfam" id="PF04086">
    <property type="entry name" value="SRP-alpha_N"/>
    <property type="match status" value="1"/>
</dbReference>
<dbReference type="CDD" id="cd17876">
    <property type="entry name" value="SRalpha_C"/>
    <property type="match status" value="1"/>
</dbReference>
<dbReference type="SUPFAM" id="SSF64356">
    <property type="entry name" value="SNARE-like"/>
    <property type="match status" value="1"/>
</dbReference>
<evidence type="ECO:0000256" key="5">
    <source>
        <dbReference type="ARBA" id="ARBA00023134"/>
    </source>
</evidence>
<feature type="compositionally biased region" description="Basic and acidic residues" evidence="8">
    <location>
        <begin position="188"/>
        <end position="213"/>
    </location>
</feature>
<dbReference type="GO" id="GO:0006614">
    <property type="term" value="P:SRP-dependent cotranslational protein targeting to membrane"/>
    <property type="evidence" value="ECO:0007669"/>
    <property type="project" value="InterPro"/>
</dbReference>
<feature type="region of interest" description="Disordered" evidence="8">
    <location>
        <begin position="227"/>
        <end position="249"/>
    </location>
</feature>
<keyword evidence="6 9" id="KW-0472">Membrane</keyword>
<dbReference type="Gene3D" id="1.20.120.140">
    <property type="entry name" value="Signal recognition particle SRP54, nucleotide-binding domain"/>
    <property type="match status" value="1"/>
</dbReference>
<dbReference type="PANTHER" id="PTHR43134">
    <property type="entry name" value="SIGNAL RECOGNITION PARTICLE RECEPTOR SUBUNIT ALPHA"/>
    <property type="match status" value="1"/>
</dbReference>
<dbReference type="STRING" id="51028.A0A0N4V4A2"/>
<dbReference type="PROSITE" id="PS00300">
    <property type="entry name" value="SRP54"/>
    <property type="match status" value="1"/>
</dbReference>
<keyword evidence="7" id="KW-0675">Receptor</keyword>
<dbReference type="InterPro" id="IPR036225">
    <property type="entry name" value="SRP/SRP_N"/>
</dbReference>
<keyword evidence="12" id="KW-1185">Reference proteome</keyword>
<accession>A0A0N4V4A2</accession>
<dbReference type="Gene3D" id="3.40.50.300">
    <property type="entry name" value="P-loop containing nucleotide triphosphate hydrolases"/>
    <property type="match status" value="1"/>
</dbReference>
<evidence type="ECO:0000256" key="2">
    <source>
        <dbReference type="ARBA" id="ARBA00008531"/>
    </source>
</evidence>
<keyword evidence="3" id="KW-0547">Nucleotide-binding</keyword>
<dbReference type="Pfam" id="PF02881">
    <property type="entry name" value="SRP54_N"/>
    <property type="match status" value="1"/>
</dbReference>
<evidence type="ECO:0000256" key="4">
    <source>
        <dbReference type="ARBA" id="ARBA00022824"/>
    </source>
</evidence>
<dbReference type="AlphaFoldDB" id="A0A0N4V4A2"/>
<dbReference type="PANTHER" id="PTHR43134:SF1">
    <property type="entry name" value="SIGNAL RECOGNITION PARTICLE RECEPTOR SUBUNIT ALPHA"/>
    <property type="match status" value="1"/>
</dbReference>
<protein>
    <submittedName>
        <fullName evidence="13">SRP54 domain-containing protein</fullName>
    </submittedName>
</protein>
<dbReference type="CDD" id="cd14826">
    <property type="entry name" value="SR_alpha_SRX"/>
    <property type="match status" value="1"/>
</dbReference>
<dbReference type="GO" id="GO:0005525">
    <property type="term" value="F:GTP binding"/>
    <property type="evidence" value="ECO:0007669"/>
    <property type="project" value="UniProtKB-KW"/>
</dbReference>
<feature type="transmembrane region" description="Helical" evidence="9">
    <location>
        <begin position="28"/>
        <end position="53"/>
    </location>
</feature>
<dbReference type="SUPFAM" id="SSF52540">
    <property type="entry name" value="P-loop containing nucleoside triphosphate hydrolases"/>
    <property type="match status" value="1"/>
</dbReference>